<protein>
    <submittedName>
        <fullName evidence="2">Outer membrane beta-barrel protein</fullName>
    </submittedName>
</protein>
<dbReference type="AlphaFoldDB" id="A0A5D9C3H5"/>
<proteinExistence type="predicted"/>
<evidence type="ECO:0000256" key="1">
    <source>
        <dbReference type="SAM" id="SignalP"/>
    </source>
</evidence>
<accession>A0A5D9C3H5</accession>
<evidence type="ECO:0000313" key="3">
    <source>
        <dbReference type="Proteomes" id="UP000322077"/>
    </source>
</evidence>
<dbReference type="RefSeq" id="WP_149522643.1">
    <property type="nucleotide sequence ID" value="NZ_VTOU01000003.1"/>
</dbReference>
<keyword evidence="3" id="KW-1185">Reference proteome</keyword>
<dbReference type="Pfam" id="PF10082">
    <property type="entry name" value="BBP2_2"/>
    <property type="match status" value="1"/>
</dbReference>
<feature type="signal peptide" evidence="1">
    <location>
        <begin position="1"/>
        <end position="23"/>
    </location>
</feature>
<name>A0A5D9C3H5_9SPHN</name>
<organism evidence="2 3">
    <name type="scientific">Sphingomonas montanisoli</name>
    <dbReference type="NCBI Taxonomy" id="2606412"/>
    <lineage>
        <taxon>Bacteria</taxon>
        <taxon>Pseudomonadati</taxon>
        <taxon>Pseudomonadota</taxon>
        <taxon>Alphaproteobacteria</taxon>
        <taxon>Sphingomonadales</taxon>
        <taxon>Sphingomonadaceae</taxon>
        <taxon>Sphingomonas</taxon>
    </lineage>
</organism>
<evidence type="ECO:0000313" key="2">
    <source>
        <dbReference type="EMBL" id="TZG25837.1"/>
    </source>
</evidence>
<dbReference type="SUPFAM" id="SSF56935">
    <property type="entry name" value="Porins"/>
    <property type="match status" value="1"/>
</dbReference>
<keyword evidence="1" id="KW-0732">Signal</keyword>
<comment type="caution">
    <text evidence="2">The sequence shown here is derived from an EMBL/GenBank/DDBJ whole genome shotgun (WGS) entry which is preliminary data.</text>
</comment>
<dbReference type="Proteomes" id="UP000322077">
    <property type="component" value="Unassembled WGS sequence"/>
</dbReference>
<dbReference type="EMBL" id="VTOU01000003">
    <property type="protein sequence ID" value="TZG25837.1"/>
    <property type="molecule type" value="Genomic_DNA"/>
</dbReference>
<reference evidence="2 3" key="1">
    <citation type="submission" date="2019-08" db="EMBL/GenBank/DDBJ databases">
        <authorList>
            <person name="Wang G."/>
            <person name="Xu Z."/>
        </authorList>
    </citation>
    <scope>NUCLEOTIDE SEQUENCE [LARGE SCALE GENOMIC DNA]</scope>
    <source>
        <strain evidence="2 3">ZX</strain>
    </source>
</reference>
<dbReference type="InterPro" id="IPR018759">
    <property type="entry name" value="BBP2_2"/>
</dbReference>
<gene>
    <name evidence="2" type="ORF">FYJ91_12710</name>
</gene>
<sequence length="461" mass="50631">MKNTLLRSAATCLLLAAASPGFAQQAVDAPPATPQLPIAEPAAPEAAVLEGRQVNAGVGPVTAQTASIGAPRGEDSTSLKPVGAHFGSFTFFPKLEGAVLYDDNIYALETKTSDTIFRLSPSARLVGDFGRDNFTLTSSLDRLFYSKRETENRTDWRVNASNRYEIAAKTNFGVSAGFANLHEDRGDPNATTTNVSPTLYKRTSAGVSLTRDLARLRAGIRLNYAYMNYYDARQIGGGVTTNNDRDRSTYGADVKLAYMFSPGYGAMVTFGYDKVDYRLQLDDVGFNRSSEGWRVLAGVQFELSRLLTGSATAGYVRRTYDDARYRPTNRLNFNVGLDWNVTELTLVNLTVNRGIEETVAPGYSGFVASTYAVRVEHELLRSLKLSTTARYVQNNYVRTRGATVPRREEKYYGASIGARYDFNRNLYAVVGYDWNKKTSTAVGAGSEFNRNKVSLSVGLQL</sequence>
<feature type="chain" id="PRO_5023142548" evidence="1">
    <location>
        <begin position="24"/>
        <end position="461"/>
    </location>
</feature>